<evidence type="ECO:0000256" key="1">
    <source>
        <dbReference type="SAM" id="Phobius"/>
    </source>
</evidence>
<dbReference type="EMBL" id="GGEC01077197">
    <property type="protein sequence ID" value="MBX57681.1"/>
    <property type="molecule type" value="Transcribed_RNA"/>
</dbReference>
<dbReference type="AlphaFoldDB" id="A0A2P2PSI6"/>
<proteinExistence type="predicted"/>
<keyword evidence="1" id="KW-0812">Transmembrane</keyword>
<sequence length="25" mass="2825">MSTLPTFFNFLMIATVSIFPVTISF</sequence>
<evidence type="ECO:0000313" key="2">
    <source>
        <dbReference type="EMBL" id="MBX57681.1"/>
    </source>
</evidence>
<protein>
    <submittedName>
        <fullName evidence="2">Uncharacterized protein</fullName>
    </submittedName>
</protein>
<reference evidence="2" key="1">
    <citation type="submission" date="2018-02" db="EMBL/GenBank/DDBJ databases">
        <title>Rhizophora mucronata_Transcriptome.</title>
        <authorList>
            <person name="Meera S.P."/>
            <person name="Sreeshan A."/>
            <person name="Augustine A."/>
        </authorList>
    </citation>
    <scope>NUCLEOTIDE SEQUENCE</scope>
    <source>
        <tissue evidence="2">Leaf</tissue>
    </source>
</reference>
<accession>A0A2P2PSI6</accession>
<keyword evidence="1" id="KW-0472">Membrane</keyword>
<name>A0A2P2PSI6_RHIMU</name>
<keyword evidence="1" id="KW-1133">Transmembrane helix</keyword>
<feature type="transmembrane region" description="Helical" evidence="1">
    <location>
        <begin position="6"/>
        <end position="23"/>
    </location>
</feature>
<organism evidence="2">
    <name type="scientific">Rhizophora mucronata</name>
    <name type="common">Asiatic mangrove</name>
    <dbReference type="NCBI Taxonomy" id="61149"/>
    <lineage>
        <taxon>Eukaryota</taxon>
        <taxon>Viridiplantae</taxon>
        <taxon>Streptophyta</taxon>
        <taxon>Embryophyta</taxon>
        <taxon>Tracheophyta</taxon>
        <taxon>Spermatophyta</taxon>
        <taxon>Magnoliopsida</taxon>
        <taxon>eudicotyledons</taxon>
        <taxon>Gunneridae</taxon>
        <taxon>Pentapetalae</taxon>
        <taxon>rosids</taxon>
        <taxon>fabids</taxon>
        <taxon>Malpighiales</taxon>
        <taxon>Rhizophoraceae</taxon>
        <taxon>Rhizophora</taxon>
    </lineage>
</organism>